<dbReference type="Proteomes" id="UP000277580">
    <property type="component" value="Unassembled WGS sequence"/>
</dbReference>
<dbReference type="InterPro" id="IPR038305">
    <property type="entry name" value="HeLo_sf"/>
</dbReference>
<organism evidence="1 2">
    <name type="scientific">Morchella conica CCBAS932</name>
    <dbReference type="NCBI Taxonomy" id="1392247"/>
    <lineage>
        <taxon>Eukaryota</taxon>
        <taxon>Fungi</taxon>
        <taxon>Dikarya</taxon>
        <taxon>Ascomycota</taxon>
        <taxon>Pezizomycotina</taxon>
        <taxon>Pezizomycetes</taxon>
        <taxon>Pezizales</taxon>
        <taxon>Morchellaceae</taxon>
        <taxon>Morchella</taxon>
    </lineage>
</organism>
<dbReference type="EMBL" id="ML119128">
    <property type="protein sequence ID" value="RPB12606.1"/>
    <property type="molecule type" value="Genomic_DNA"/>
</dbReference>
<dbReference type="PANTHER" id="PTHR37542:SF1">
    <property type="entry name" value="PRION-INHIBITION AND PROPAGATION HELO DOMAIN-CONTAINING PROTEIN"/>
    <property type="match status" value="1"/>
</dbReference>
<accession>A0A3N4KQ80</accession>
<dbReference type="Gene3D" id="1.10.510.10">
    <property type="entry name" value="Transferase(Phosphotransferase) domain 1"/>
    <property type="match status" value="1"/>
</dbReference>
<evidence type="ECO:0008006" key="3">
    <source>
        <dbReference type="Google" id="ProtNLM"/>
    </source>
</evidence>
<dbReference type="Gene3D" id="1.20.120.1020">
    <property type="entry name" value="Prion-inhibition and propagation, HeLo domain"/>
    <property type="match status" value="1"/>
</dbReference>
<evidence type="ECO:0000313" key="2">
    <source>
        <dbReference type="Proteomes" id="UP000277580"/>
    </source>
</evidence>
<proteinExistence type="predicted"/>
<dbReference type="InterPro" id="IPR011009">
    <property type="entry name" value="Kinase-like_dom_sf"/>
</dbReference>
<protein>
    <recommendedName>
        <fullName evidence="3">Protein kinase domain-containing protein</fullName>
    </recommendedName>
</protein>
<dbReference type="AlphaFoldDB" id="A0A3N4KQ80"/>
<dbReference type="SUPFAM" id="SSF56112">
    <property type="entry name" value="Protein kinase-like (PK-like)"/>
    <property type="match status" value="1"/>
</dbReference>
<sequence>MAEIVGLALAIPGLVQPILSLIGEISALVGNSKRFASDAGVLRVRLKDEEQRMKACISFLFGQTPAIDGGIFKTLPPTTQSHTLSMIIQLFTRLKEYTSLEAKYNLTTLDSATGFDLDTFLRGTALVPEDPQVQGLQSNSGWLRKLQWSTSGKRRLEGLIEDLGGWNDRIRRVIEDVIWMSLLTASQVHSVAENPDTKTLGLGPSAKMRKLILGGDAATDLFIPYHKVKNQITGPGGGSGSQRMAEIDNSPVLLEYKDYEPDNNGNIPDITIRQVRQLTTLLYSQEDAGFRVLPCRGYINDRAGSRLGFVYDVPSGALPKPLTLESALNLSTSRSKKPSVTTRLKLAYNLAESLYLLHTVGWVHKNLNSENIVFFTPENSSAGSSGSIYEAPWIVGFEYSRQESDFSSNRMEDRIEKNIYRHWERWGKPTARSAKIHDIYGVIFLEIGLWASAKTLSRDGFQSHSSDREYVRDALRKSAQGKLGFAMGERYENLVLLCLEGREERFGVQNDDKLDTQLQKEFRERIIEVLKLASECV</sequence>
<dbReference type="OrthoDB" id="1911848at2759"/>
<gene>
    <name evidence="1" type="ORF">P167DRAFT_605742</name>
</gene>
<name>A0A3N4KQ80_9PEZI</name>
<dbReference type="STRING" id="1392247.A0A3N4KQ80"/>
<keyword evidence="2" id="KW-1185">Reference proteome</keyword>
<dbReference type="InParanoid" id="A0A3N4KQ80"/>
<evidence type="ECO:0000313" key="1">
    <source>
        <dbReference type="EMBL" id="RPB12606.1"/>
    </source>
</evidence>
<dbReference type="PANTHER" id="PTHR37542">
    <property type="entry name" value="HELO DOMAIN-CONTAINING PROTEIN-RELATED"/>
    <property type="match status" value="1"/>
</dbReference>
<reference evidence="1 2" key="1">
    <citation type="journal article" date="2018" name="Nat. Ecol. Evol.">
        <title>Pezizomycetes genomes reveal the molecular basis of ectomycorrhizal truffle lifestyle.</title>
        <authorList>
            <person name="Murat C."/>
            <person name="Payen T."/>
            <person name="Noel B."/>
            <person name="Kuo A."/>
            <person name="Morin E."/>
            <person name="Chen J."/>
            <person name="Kohler A."/>
            <person name="Krizsan K."/>
            <person name="Balestrini R."/>
            <person name="Da Silva C."/>
            <person name="Montanini B."/>
            <person name="Hainaut M."/>
            <person name="Levati E."/>
            <person name="Barry K.W."/>
            <person name="Belfiori B."/>
            <person name="Cichocki N."/>
            <person name="Clum A."/>
            <person name="Dockter R.B."/>
            <person name="Fauchery L."/>
            <person name="Guy J."/>
            <person name="Iotti M."/>
            <person name="Le Tacon F."/>
            <person name="Lindquist E.A."/>
            <person name="Lipzen A."/>
            <person name="Malagnac F."/>
            <person name="Mello A."/>
            <person name="Molinier V."/>
            <person name="Miyauchi S."/>
            <person name="Poulain J."/>
            <person name="Riccioni C."/>
            <person name="Rubini A."/>
            <person name="Sitrit Y."/>
            <person name="Splivallo R."/>
            <person name="Traeger S."/>
            <person name="Wang M."/>
            <person name="Zifcakova L."/>
            <person name="Wipf D."/>
            <person name="Zambonelli A."/>
            <person name="Paolocci F."/>
            <person name="Nowrousian M."/>
            <person name="Ottonello S."/>
            <person name="Baldrian P."/>
            <person name="Spatafora J.W."/>
            <person name="Henrissat B."/>
            <person name="Nagy L.G."/>
            <person name="Aury J.M."/>
            <person name="Wincker P."/>
            <person name="Grigoriev I.V."/>
            <person name="Bonfante P."/>
            <person name="Martin F.M."/>
        </authorList>
    </citation>
    <scope>NUCLEOTIDE SEQUENCE [LARGE SCALE GENOMIC DNA]</scope>
    <source>
        <strain evidence="1 2">CCBAS932</strain>
    </source>
</reference>